<dbReference type="OrthoDB" id="1913089at2759"/>
<evidence type="ECO:0000313" key="2">
    <source>
        <dbReference type="EMBL" id="GFZ21154.1"/>
    </source>
</evidence>
<name>A0A7J0HEJ9_9ERIC</name>
<dbReference type="AlphaFoldDB" id="A0A7J0HEJ9"/>
<feature type="region of interest" description="Disordered" evidence="1">
    <location>
        <begin position="34"/>
        <end position="54"/>
    </location>
</feature>
<sequence>MGSEENDLRARSFRNEDYTNRRAFLRSYPLHWGGEDEHEEENKHEPVRVSEGDDKKRPIKKMIISVFHWGEGRVLVLRRFKHKIGFYIIACLPVGFKPPTALIAV</sequence>
<dbReference type="EMBL" id="BJWL01000029">
    <property type="protein sequence ID" value="GFZ21154.1"/>
    <property type="molecule type" value="Genomic_DNA"/>
</dbReference>
<comment type="caution">
    <text evidence="2">The sequence shown here is derived from an EMBL/GenBank/DDBJ whole genome shotgun (WGS) entry which is preliminary data.</text>
</comment>
<evidence type="ECO:0000313" key="3">
    <source>
        <dbReference type="Proteomes" id="UP000585474"/>
    </source>
</evidence>
<organism evidence="2 3">
    <name type="scientific">Actinidia rufa</name>
    <dbReference type="NCBI Taxonomy" id="165716"/>
    <lineage>
        <taxon>Eukaryota</taxon>
        <taxon>Viridiplantae</taxon>
        <taxon>Streptophyta</taxon>
        <taxon>Embryophyta</taxon>
        <taxon>Tracheophyta</taxon>
        <taxon>Spermatophyta</taxon>
        <taxon>Magnoliopsida</taxon>
        <taxon>eudicotyledons</taxon>
        <taxon>Gunneridae</taxon>
        <taxon>Pentapetalae</taxon>
        <taxon>asterids</taxon>
        <taxon>Ericales</taxon>
        <taxon>Actinidiaceae</taxon>
        <taxon>Actinidia</taxon>
    </lineage>
</organism>
<proteinExistence type="predicted"/>
<protein>
    <submittedName>
        <fullName evidence="2">Uncharacterized protein</fullName>
    </submittedName>
</protein>
<dbReference type="Proteomes" id="UP000585474">
    <property type="component" value="Unassembled WGS sequence"/>
</dbReference>
<gene>
    <name evidence="2" type="ORF">Acr_29g0003160</name>
</gene>
<keyword evidence="3" id="KW-1185">Reference proteome</keyword>
<reference evidence="2 3" key="1">
    <citation type="submission" date="2019-07" db="EMBL/GenBank/DDBJ databases">
        <title>De Novo Assembly of kiwifruit Actinidia rufa.</title>
        <authorList>
            <person name="Sugita-Konishi S."/>
            <person name="Sato K."/>
            <person name="Mori E."/>
            <person name="Abe Y."/>
            <person name="Kisaki G."/>
            <person name="Hamano K."/>
            <person name="Suezawa K."/>
            <person name="Otani M."/>
            <person name="Fukuda T."/>
            <person name="Manabe T."/>
            <person name="Gomi K."/>
            <person name="Tabuchi M."/>
            <person name="Akimitsu K."/>
            <person name="Kataoka I."/>
        </authorList>
    </citation>
    <scope>NUCLEOTIDE SEQUENCE [LARGE SCALE GENOMIC DNA]</scope>
    <source>
        <strain evidence="3">cv. Fuchu</strain>
    </source>
</reference>
<feature type="compositionally biased region" description="Basic and acidic residues" evidence="1">
    <location>
        <begin position="40"/>
        <end position="54"/>
    </location>
</feature>
<accession>A0A7J0HEJ9</accession>
<evidence type="ECO:0000256" key="1">
    <source>
        <dbReference type="SAM" id="MobiDB-lite"/>
    </source>
</evidence>